<dbReference type="GO" id="GO:0071949">
    <property type="term" value="F:FAD binding"/>
    <property type="evidence" value="ECO:0007669"/>
    <property type="project" value="InterPro"/>
</dbReference>
<dbReference type="InterPro" id="IPR018168">
    <property type="entry name" value="Ubi_Hdrlase_CS"/>
</dbReference>
<evidence type="ECO:0000256" key="3">
    <source>
        <dbReference type="ARBA" id="ARBA00005349"/>
    </source>
</evidence>
<accession>F7XV34</accession>
<dbReference type="PRINTS" id="PR00420">
    <property type="entry name" value="RNGMNOXGNASE"/>
</dbReference>
<keyword evidence="6 9" id="KW-0560">Oxidoreductase</keyword>
<keyword evidence="7" id="KW-0503">Monooxygenase</keyword>
<comment type="pathway">
    <text evidence="2">Cofactor biosynthesis; ubiquinone biosynthesis.</text>
</comment>
<keyword evidence="10" id="KW-1185">Reference proteome</keyword>
<dbReference type="Proteomes" id="UP000006639">
    <property type="component" value="Chromosome"/>
</dbReference>
<dbReference type="InterPro" id="IPR051205">
    <property type="entry name" value="UbiH/COQ6_monooxygenase"/>
</dbReference>
<comment type="similarity">
    <text evidence="3">Belongs to the UbiH/COQ6 family.</text>
</comment>
<dbReference type="GO" id="GO:0004497">
    <property type="term" value="F:monooxygenase activity"/>
    <property type="evidence" value="ECO:0007669"/>
    <property type="project" value="UniProtKB-KW"/>
</dbReference>
<dbReference type="Pfam" id="PF01494">
    <property type="entry name" value="FAD_binding_3"/>
    <property type="match status" value="1"/>
</dbReference>
<evidence type="ECO:0000313" key="9">
    <source>
        <dbReference type="EMBL" id="AEI88533.1"/>
    </source>
</evidence>
<dbReference type="HOGENOM" id="CLU_009665_8_1_5"/>
<protein>
    <submittedName>
        <fullName evidence="9">2-octaprenyl-6-methoxyphenol hydroxylase</fullName>
        <ecNumber evidence="9">1.14.13.-</ecNumber>
    </submittedName>
</protein>
<dbReference type="EC" id="1.14.13.-" evidence="9"/>
<evidence type="ECO:0000256" key="1">
    <source>
        <dbReference type="ARBA" id="ARBA00001974"/>
    </source>
</evidence>
<evidence type="ECO:0000256" key="4">
    <source>
        <dbReference type="ARBA" id="ARBA00022630"/>
    </source>
</evidence>
<dbReference type="UniPathway" id="UPA00232"/>
<dbReference type="NCBIfam" id="TIGR01988">
    <property type="entry name" value="Ubi-OHases"/>
    <property type="match status" value="1"/>
</dbReference>
<dbReference type="GO" id="GO:0016705">
    <property type="term" value="F:oxidoreductase activity, acting on paired donors, with incorporation or reduction of molecular oxygen"/>
    <property type="evidence" value="ECO:0007669"/>
    <property type="project" value="InterPro"/>
</dbReference>
<dbReference type="GO" id="GO:0006744">
    <property type="term" value="P:ubiquinone biosynthetic process"/>
    <property type="evidence" value="ECO:0007669"/>
    <property type="project" value="UniProtKB-UniPathway"/>
</dbReference>
<keyword evidence="5" id="KW-0274">FAD</keyword>
<comment type="cofactor">
    <cofactor evidence="1">
        <name>FAD</name>
        <dbReference type="ChEBI" id="CHEBI:57692"/>
    </cofactor>
</comment>
<dbReference type="InterPro" id="IPR010971">
    <property type="entry name" value="UbiH/COQ6"/>
</dbReference>
<evidence type="ECO:0000256" key="2">
    <source>
        <dbReference type="ARBA" id="ARBA00004749"/>
    </source>
</evidence>
<evidence type="ECO:0000313" key="10">
    <source>
        <dbReference type="Proteomes" id="UP000006639"/>
    </source>
</evidence>
<gene>
    <name evidence="9" type="primary">ubiH</name>
    <name evidence="9" type="ordered locus">midi_00215</name>
</gene>
<dbReference type="InterPro" id="IPR002938">
    <property type="entry name" value="FAD-bd"/>
</dbReference>
<dbReference type="STRING" id="696127.midi_00215"/>
<reference evidence="9 10" key="1">
    <citation type="journal article" date="2011" name="Mol. Biol. Evol.">
        <title>Phylogenomic evidence for the presence of a flagellum and cbb3 oxidase in the free-living mitochondrial ancestor.</title>
        <authorList>
            <person name="Sassera D."/>
            <person name="Lo N."/>
            <person name="Epis S."/>
            <person name="D'Auria G."/>
            <person name="Montagna M."/>
            <person name="Comandatore F."/>
            <person name="Horner D."/>
            <person name="Pereto J."/>
            <person name="Luciano A.M."/>
            <person name="Franciosi F."/>
            <person name="Ferri E."/>
            <person name="Crotti E."/>
            <person name="Bazzocchi C."/>
            <person name="Daffonchio D."/>
            <person name="Sacchi L."/>
            <person name="Moya A."/>
            <person name="Latorre A."/>
            <person name="Bandi C."/>
        </authorList>
    </citation>
    <scope>NUCLEOTIDE SEQUENCE [LARGE SCALE GENOMIC DNA]</scope>
    <source>
        <strain evidence="9 10">IricVA</strain>
    </source>
</reference>
<sequence length="388" mass="43294">MKSEIIVVGYGPTAMTTSAILGRQGIATTIVNPFPVYQKMPSATRLLALSLSSVELFKEHGLVKNIKSIGQPIKKIHVSQYKKSGLLEFDPTDIHKENFGYMVDEEELWKSLYSEVKDTSTIDEVHSNIETIDYQNNKIVLKLSNGQNLTADLLIAADGKNSIIRKKLYFEVEKKSYNQIVLICDIKHSKNHQGIAREIFMKKGPFATLPKLGGYSSSVVWTESMASESFLRSLNKPFLQEFIASRCSKELGEIELGSNPSLFPLSSTYSKEAIADGIALVGDAWHAIHPLAGQGLNLGLRDIKALTDLIVKEKSIGLDIGNFQILKKYQRARRDDITILISTIDIINNIYKSKLPIVPEIGQFMIRAVSFCKPLKNLFMIYASGKHI</sequence>
<dbReference type="OrthoDB" id="9796623at2"/>
<keyword evidence="4" id="KW-0285">Flavoprotein</keyword>
<proteinExistence type="inferred from homology"/>
<evidence type="ECO:0000256" key="5">
    <source>
        <dbReference type="ARBA" id="ARBA00022827"/>
    </source>
</evidence>
<dbReference type="EMBL" id="CP002130">
    <property type="protein sequence ID" value="AEI88533.1"/>
    <property type="molecule type" value="Genomic_DNA"/>
</dbReference>
<dbReference type="PROSITE" id="PS01304">
    <property type="entry name" value="UBIH"/>
    <property type="match status" value="1"/>
</dbReference>
<feature type="domain" description="FAD-binding" evidence="8">
    <location>
        <begin position="3"/>
        <end position="310"/>
    </location>
</feature>
<evidence type="ECO:0000256" key="6">
    <source>
        <dbReference type="ARBA" id="ARBA00023002"/>
    </source>
</evidence>
<dbReference type="Gene3D" id="3.50.50.60">
    <property type="entry name" value="FAD/NAD(P)-binding domain"/>
    <property type="match status" value="2"/>
</dbReference>
<dbReference type="InterPro" id="IPR036188">
    <property type="entry name" value="FAD/NAD-bd_sf"/>
</dbReference>
<evidence type="ECO:0000259" key="8">
    <source>
        <dbReference type="Pfam" id="PF01494"/>
    </source>
</evidence>
<dbReference type="PANTHER" id="PTHR43876">
    <property type="entry name" value="UBIQUINONE BIOSYNTHESIS MONOOXYGENASE COQ6, MITOCHONDRIAL"/>
    <property type="match status" value="1"/>
</dbReference>
<dbReference type="RefSeq" id="WP_013950749.1">
    <property type="nucleotide sequence ID" value="NC_015722.1"/>
</dbReference>
<evidence type="ECO:0000256" key="7">
    <source>
        <dbReference type="ARBA" id="ARBA00023033"/>
    </source>
</evidence>
<dbReference type="PANTHER" id="PTHR43876:SF7">
    <property type="entry name" value="UBIQUINONE BIOSYNTHESIS MONOOXYGENASE COQ6, MITOCHONDRIAL"/>
    <property type="match status" value="1"/>
</dbReference>
<dbReference type="AlphaFoldDB" id="F7XV34"/>
<dbReference type="KEGG" id="mmn:midi_00215"/>
<dbReference type="SUPFAM" id="SSF51905">
    <property type="entry name" value="FAD/NAD(P)-binding domain"/>
    <property type="match status" value="1"/>
</dbReference>
<organism evidence="9 10">
    <name type="scientific">Midichloria mitochondrii (strain IricVA)</name>
    <dbReference type="NCBI Taxonomy" id="696127"/>
    <lineage>
        <taxon>Bacteria</taxon>
        <taxon>Pseudomonadati</taxon>
        <taxon>Pseudomonadota</taxon>
        <taxon>Alphaproteobacteria</taxon>
        <taxon>Rickettsiales</taxon>
        <taxon>Candidatus Midichloriaceae</taxon>
        <taxon>Candidatus Midichloria</taxon>
    </lineage>
</organism>
<name>F7XV34_MIDMI</name>